<protein>
    <submittedName>
        <fullName evidence="2">Uncharacterized protein</fullName>
    </submittedName>
</protein>
<dbReference type="OrthoDB" id="10304254at2759"/>
<feature type="chain" id="PRO_5001577695" evidence="1">
    <location>
        <begin position="24"/>
        <end position="628"/>
    </location>
</feature>
<reference evidence="3" key="1">
    <citation type="submission" date="2013-02" db="EMBL/GenBank/DDBJ databases">
        <authorList>
            <consortium name="The Broad Institute Genome Sequencing Platform"/>
            <person name="Cuomo C."/>
            <person name="Becnel J."/>
            <person name="Sanscrainte N."/>
            <person name="Walker B."/>
            <person name="Young S.K."/>
            <person name="Zeng Q."/>
            <person name="Gargeya S."/>
            <person name="Fitzgerald M."/>
            <person name="Haas B."/>
            <person name="Abouelleil A."/>
            <person name="Alvarado L."/>
            <person name="Arachchi H.M."/>
            <person name="Berlin A.M."/>
            <person name="Chapman S.B."/>
            <person name="Dewar J."/>
            <person name="Goldberg J."/>
            <person name="Griggs A."/>
            <person name="Gujja S."/>
            <person name="Hansen M."/>
            <person name="Howarth C."/>
            <person name="Imamovic A."/>
            <person name="Larimer J."/>
            <person name="McCowan C."/>
            <person name="Murphy C."/>
            <person name="Neiman D."/>
            <person name="Pearson M."/>
            <person name="Priest M."/>
            <person name="Roberts A."/>
            <person name="Saif S."/>
            <person name="Shea T."/>
            <person name="Sisk P."/>
            <person name="Sykes S."/>
            <person name="Wortman J."/>
            <person name="Nusbaum C."/>
            <person name="Birren B."/>
        </authorList>
    </citation>
    <scope>NUCLEOTIDE SEQUENCE [LARGE SCALE GENOMIC DNA]</scope>
    <source>
        <strain evidence="3">PRA339</strain>
    </source>
</reference>
<accession>A0A059F1S8</accession>
<dbReference type="Proteomes" id="UP000030655">
    <property type="component" value="Unassembled WGS sequence"/>
</dbReference>
<sequence length="628" mass="73347">MKYLYSFVLYLFLGLKQFRLCSSSQKLLNESSEAEFMDENKNATSAYKLTKEIEAFDDFLRNYLAEKSSTNGLIKKDYEMMEKNSSNDNNTVQFPNNIGKRSTPEKNIKSNKYISPVTPTIKASTYAECSFKDLKHSNHINVTDEEEVSGNVITLNSELTSEQNSVSEDSLLKSPNIKRIKICKVSCAKVYKSDGKYEGNEQHIINGINTNDQICNSNNIEASLNKSQSYKSVDDERESTSTDLNKINKYSLSKNYENLVEDSKSSENIIILINYASSQTPCDNANLSDVLIKSKEKESKKNLMPLVLYHYSPINIQKSEDEILEYEQNIYEYFSFLAEDNHISFIHLINMINEKFTIRGYSLRSNSKMQMAYEMFFASLNESFKLASDNLDSEDSILSLYNTFSEFGNQVEKKFCIFGINKYNNARRKMKDYKNKLDTFLRESNLDILDWYIKILESKNYNFLFEILPSFKLIYLKTRNENSKIKITELICLQLIFCKMEAFRLKFFKTYKEKENELIDNLYGDPYFNETLIIISIIFQKFVLLDQTNESTKILIEAFNFVNFVKLKFPKTYESQKFFQLYEKFSSDLFLFPVQAKNIHEIEDQIFKSSRFLGLYHLVEDKILSKTK</sequence>
<dbReference type="VEuPathDB" id="MicrosporidiaDB:H312_01614"/>
<evidence type="ECO:0000256" key="1">
    <source>
        <dbReference type="SAM" id="SignalP"/>
    </source>
</evidence>
<keyword evidence="1" id="KW-0732">Signal</keyword>
<dbReference type="HOGENOM" id="CLU_435431_0_0_1"/>
<evidence type="ECO:0000313" key="2">
    <source>
        <dbReference type="EMBL" id="KCZ80959.1"/>
    </source>
</evidence>
<proteinExistence type="predicted"/>
<dbReference type="AlphaFoldDB" id="A0A059F1S8"/>
<reference evidence="2 3" key="2">
    <citation type="submission" date="2014-03" db="EMBL/GenBank/DDBJ databases">
        <title>The Genome Sequence of Anncaliia algerae insect isolate PRA339.</title>
        <authorList>
            <consortium name="The Broad Institute Genome Sequencing Platform"/>
            <consortium name="The Broad Institute Genome Sequencing Center for Infectious Disease"/>
            <person name="Cuomo C."/>
            <person name="Becnel J."/>
            <person name="Sanscrainte N."/>
            <person name="Walker B."/>
            <person name="Young S.K."/>
            <person name="Zeng Q."/>
            <person name="Gargeya S."/>
            <person name="Fitzgerald M."/>
            <person name="Haas B."/>
            <person name="Abouelleil A."/>
            <person name="Alvarado L."/>
            <person name="Arachchi H.M."/>
            <person name="Berlin A.M."/>
            <person name="Chapman S.B."/>
            <person name="Dewar J."/>
            <person name="Goldberg J."/>
            <person name="Griggs A."/>
            <person name="Gujja S."/>
            <person name="Hansen M."/>
            <person name="Howarth C."/>
            <person name="Imamovic A."/>
            <person name="Larimer J."/>
            <person name="McCowan C."/>
            <person name="Murphy C."/>
            <person name="Neiman D."/>
            <person name="Pearson M."/>
            <person name="Priest M."/>
            <person name="Roberts A."/>
            <person name="Saif S."/>
            <person name="Shea T."/>
            <person name="Sisk P."/>
            <person name="Sykes S."/>
            <person name="Wortman J."/>
            <person name="Nusbaum C."/>
            <person name="Birren B."/>
        </authorList>
    </citation>
    <scope>NUCLEOTIDE SEQUENCE [LARGE SCALE GENOMIC DNA]</scope>
    <source>
        <strain evidence="2 3">PRA339</strain>
    </source>
</reference>
<keyword evidence="3" id="KW-1185">Reference proteome</keyword>
<gene>
    <name evidence="2" type="ORF">H312_01614</name>
</gene>
<feature type="signal peptide" evidence="1">
    <location>
        <begin position="1"/>
        <end position="23"/>
    </location>
</feature>
<organism evidence="2 3">
    <name type="scientific">Anncaliia algerae PRA339</name>
    <dbReference type="NCBI Taxonomy" id="1288291"/>
    <lineage>
        <taxon>Eukaryota</taxon>
        <taxon>Fungi</taxon>
        <taxon>Fungi incertae sedis</taxon>
        <taxon>Microsporidia</taxon>
        <taxon>Tubulinosematoidea</taxon>
        <taxon>Tubulinosematidae</taxon>
        <taxon>Anncaliia</taxon>
    </lineage>
</organism>
<name>A0A059F1S8_9MICR</name>
<dbReference type="EMBL" id="KK365155">
    <property type="protein sequence ID" value="KCZ80959.1"/>
    <property type="molecule type" value="Genomic_DNA"/>
</dbReference>
<evidence type="ECO:0000313" key="3">
    <source>
        <dbReference type="Proteomes" id="UP000030655"/>
    </source>
</evidence>